<dbReference type="InterPro" id="IPR012341">
    <property type="entry name" value="6hp_glycosidase-like_sf"/>
</dbReference>
<dbReference type="PROSITE" id="PS51257">
    <property type="entry name" value="PROKAR_LIPOPROTEIN"/>
    <property type="match status" value="1"/>
</dbReference>
<proteinExistence type="predicted"/>
<dbReference type="PANTHER" id="PTHR23403">
    <property type="entry name" value="TREHALASE"/>
    <property type="match status" value="1"/>
</dbReference>
<feature type="domain" description="Glucosidase YgjK N-terminal" evidence="2">
    <location>
        <begin position="51"/>
        <end position="219"/>
    </location>
</feature>
<dbReference type="Gene3D" id="1.50.10.10">
    <property type="match status" value="1"/>
</dbReference>
<name>A0A7L8AFC8_9FLAO</name>
<keyword evidence="5" id="KW-1185">Reference proteome</keyword>
<dbReference type="InterPro" id="IPR008928">
    <property type="entry name" value="6-hairpin_glycosidase_sf"/>
</dbReference>
<dbReference type="InterPro" id="IPR054491">
    <property type="entry name" value="MGH1-like_GH"/>
</dbReference>
<accession>A0A7L8AFC8</accession>
<sequence length="673" mass="77183">MMKICKYLAILVGLIFASCAGGKKEVKVEETLAEKMMHIEGMINVEAGKPNNFTFTDLGAWHGYGITKKEIENKEISFRGPIFLVNGGYFYENKNQSGLVKLSVVAKEVPLKFERKKATHTPGILQQVFQNEKLKISQRLIYISSDKSLTETIIENVGDQKNTLNLKWNMVPYTVDKEVFKTKGKTLIMNTNPHGAYGLEFNNDKIKLNITENGTGKAVLNNVDLKPNEKKTFYFVETFLADEKIDSERFLNQLETSPVKEGKSEIELFAENRKRWLNYFNEITKPNTKWLKDENNQRIAAKSLQTLITNWRTPAGNLEGEGIYPCLGYFNGYWAWDSWKHAAALVDIAPDLAKKQIEGMFMFQNEAGMVGDVVRYYKRDDNWRDSKPPLAGWAVWLAYEATNDKDFLEKIYPKLVKYHNWWYKERDANKNGLCEYGSTDGTHQAAAWESGMDNAARFDDAKVVKQTYGGTYNQESVDLNTYLWQEKGFLSKMAKALGKQQDAANFSKEANELKDKINDRFWDEKDGYFYDWSLSNKKMIKIVGSEGWTPLFANLASEDQAKRVKDVMLNPEMFNTYVPLGTLAVNDSKYEKDGYWKGSIWVDQIYFGVKALRNYGYNKEADELQERTLKNLEGISEPGVPIRENYDPLSGIGYRGVQFSWSAGHLLMLLMNK</sequence>
<dbReference type="KEGG" id="phal:H9I45_15455"/>
<dbReference type="InterPro" id="IPR001661">
    <property type="entry name" value="Glyco_hydro_37"/>
</dbReference>
<feature type="chain" id="PRO_5032907564" evidence="1">
    <location>
        <begin position="21"/>
        <end position="673"/>
    </location>
</feature>
<dbReference type="AlphaFoldDB" id="A0A7L8AFC8"/>
<reference evidence="4 5" key="1">
    <citation type="journal article" date="2016" name="Int. J. Syst. Evol. Microbiol.">
        <title>Polaribacter haliotis sp. nov., isolated from the gut of abalone Haliotis discus hannai.</title>
        <authorList>
            <person name="Kim Y.O."/>
            <person name="Park I.S."/>
            <person name="Park S."/>
            <person name="Nam B.H."/>
            <person name="Park J.M."/>
            <person name="Kim D.G."/>
            <person name="Yoon J.H."/>
        </authorList>
    </citation>
    <scope>NUCLEOTIDE SEQUENCE [LARGE SCALE GENOMIC DNA]</scope>
    <source>
        <strain evidence="4 5">KCTC 52418</strain>
    </source>
</reference>
<dbReference type="InterPro" id="IPR048450">
    <property type="entry name" value="YgjK_N"/>
</dbReference>
<evidence type="ECO:0000313" key="4">
    <source>
        <dbReference type="EMBL" id="QOD60715.1"/>
    </source>
</evidence>
<dbReference type="Proteomes" id="UP000516764">
    <property type="component" value="Chromosome"/>
</dbReference>
<dbReference type="GO" id="GO:0004555">
    <property type="term" value="F:alpha,alpha-trehalase activity"/>
    <property type="evidence" value="ECO:0007669"/>
    <property type="project" value="InterPro"/>
</dbReference>
<dbReference type="GO" id="GO:0005993">
    <property type="term" value="P:trehalose catabolic process"/>
    <property type="evidence" value="ECO:0007669"/>
    <property type="project" value="TreeGrafter"/>
</dbReference>
<dbReference type="Gene3D" id="2.70.98.50">
    <property type="entry name" value="putative glycoside hydrolase family protein from bacillus halodurans"/>
    <property type="match status" value="1"/>
</dbReference>
<dbReference type="Pfam" id="PF21152">
    <property type="entry name" value="YgjK_N"/>
    <property type="match status" value="1"/>
</dbReference>
<dbReference type="RefSeq" id="WP_088354229.1">
    <property type="nucleotide sequence ID" value="NZ_CP061813.1"/>
</dbReference>
<keyword evidence="1" id="KW-0732">Signal</keyword>
<evidence type="ECO:0000313" key="5">
    <source>
        <dbReference type="Proteomes" id="UP000516764"/>
    </source>
</evidence>
<evidence type="ECO:0000259" key="2">
    <source>
        <dbReference type="Pfam" id="PF21152"/>
    </source>
</evidence>
<dbReference type="SUPFAM" id="SSF48208">
    <property type="entry name" value="Six-hairpin glycosidases"/>
    <property type="match status" value="1"/>
</dbReference>
<dbReference type="EMBL" id="CP061813">
    <property type="protein sequence ID" value="QOD60715.1"/>
    <property type="molecule type" value="Genomic_DNA"/>
</dbReference>
<dbReference type="PANTHER" id="PTHR23403:SF1">
    <property type="entry name" value="TREHALASE"/>
    <property type="match status" value="1"/>
</dbReference>
<feature type="domain" description="Mannosylglycerate hydrolase MGH1-like glycoside hydrolase" evidence="3">
    <location>
        <begin position="333"/>
        <end position="662"/>
    </location>
</feature>
<organism evidence="4 5">
    <name type="scientific">Polaribacter haliotis</name>
    <dbReference type="NCBI Taxonomy" id="1888915"/>
    <lineage>
        <taxon>Bacteria</taxon>
        <taxon>Pseudomonadati</taxon>
        <taxon>Bacteroidota</taxon>
        <taxon>Flavobacteriia</taxon>
        <taxon>Flavobacteriales</taxon>
        <taxon>Flavobacteriaceae</taxon>
    </lineage>
</organism>
<evidence type="ECO:0000256" key="1">
    <source>
        <dbReference type="SAM" id="SignalP"/>
    </source>
</evidence>
<feature type="signal peptide" evidence="1">
    <location>
        <begin position="1"/>
        <end position="20"/>
    </location>
</feature>
<evidence type="ECO:0000259" key="3">
    <source>
        <dbReference type="Pfam" id="PF22422"/>
    </source>
</evidence>
<keyword evidence="4" id="KW-0378">Hydrolase</keyword>
<gene>
    <name evidence="4" type="ORF">H9I45_15455</name>
</gene>
<protein>
    <submittedName>
        <fullName evidence="4">Family 78 glycoside hydrolase catalytic domain</fullName>
    </submittedName>
</protein>
<dbReference type="PRINTS" id="PR00744">
    <property type="entry name" value="GLHYDRLASE37"/>
</dbReference>
<dbReference type="Pfam" id="PF22422">
    <property type="entry name" value="MGH1-like_GH"/>
    <property type="match status" value="1"/>
</dbReference>
<dbReference type="OrthoDB" id="9781878at2"/>